<evidence type="ECO:0000256" key="5">
    <source>
        <dbReference type="ARBA" id="ARBA00042623"/>
    </source>
</evidence>
<comment type="caution">
    <text evidence="7">The sequence shown here is derived from an EMBL/GenBank/DDBJ whole genome shotgun (WGS) entry which is preliminary data.</text>
</comment>
<dbReference type="PROSITE" id="PS00360">
    <property type="entry name" value="RIBOSOMAL_S9"/>
    <property type="match status" value="1"/>
</dbReference>
<keyword evidence="2 6" id="KW-0689">Ribosomal protein</keyword>
<evidence type="ECO:0000256" key="6">
    <source>
        <dbReference type="RuleBase" id="RU003815"/>
    </source>
</evidence>
<evidence type="ECO:0000256" key="4">
    <source>
        <dbReference type="ARBA" id="ARBA00039318"/>
    </source>
</evidence>
<evidence type="ECO:0000256" key="3">
    <source>
        <dbReference type="ARBA" id="ARBA00023274"/>
    </source>
</evidence>
<protein>
    <recommendedName>
        <fullName evidence="4">Small ribosomal subunit protein uS9m</fullName>
    </recommendedName>
    <alternativeName>
        <fullName evidence="5">37S ribosomal protein S9, mitochondrial</fullName>
    </alternativeName>
</protein>
<evidence type="ECO:0000313" key="8">
    <source>
        <dbReference type="Proteomes" id="UP001153678"/>
    </source>
</evidence>
<evidence type="ECO:0000256" key="1">
    <source>
        <dbReference type="ARBA" id="ARBA00005251"/>
    </source>
</evidence>
<dbReference type="GO" id="GO:0006412">
    <property type="term" value="P:translation"/>
    <property type="evidence" value="ECO:0007669"/>
    <property type="project" value="InterPro"/>
</dbReference>
<dbReference type="InterPro" id="IPR020574">
    <property type="entry name" value="Ribosomal_uS9_CS"/>
</dbReference>
<dbReference type="OrthoDB" id="10254627at2759"/>
<dbReference type="NCBIfam" id="NF001099">
    <property type="entry name" value="PRK00132.1"/>
    <property type="match status" value="1"/>
</dbReference>
<accession>A0A9W4SXD2</accession>
<dbReference type="GO" id="GO:0015935">
    <property type="term" value="C:small ribosomal subunit"/>
    <property type="evidence" value="ECO:0007669"/>
    <property type="project" value="UniProtKB-ARBA"/>
</dbReference>
<name>A0A9W4SXD2_9GLOM</name>
<dbReference type="GO" id="GO:0003723">
    <property type="term" value="F:RNA binding"/>
    <property type="evidence" value="ECO:0007669"/>
    <property type="project" value="TreeGrafter"/>
</dbReference>
<organism evidence="7 8">
    <name type="scientific">Funneliformis geosporum</name>
    <dbReference type="NCBI Taxonomy" id="1117311"/>
    <lineage>
        <taxon>Eukaryota</taxon>
        <taxon>Fungi</taxon>
        <taxon>Fungi incertae sedis</taxon>
        <taxon>Mucoromycota</taxon>
        <taxon>Glomeromycotina</taxon>
        <taxon>Glomeromycetes</taxon>
        <taxon>Glomerales</taxon>
        <taxon>Glomeraceae</taxon>
        <taxon>Funneliformis</taxon>
    </lineage>
</organism>
<comment type="similarity">
    <text evidence="1 6">Belongs to the universal ribosomal protein uS9 family.</text>
</comment>
<dbReference type="InterPro" id="IPR020568">
    <property type="entry name" value="Ribosomal_Su5_D2-typ_SF"/>
</dbReference>
<gene>
    <name evidence="7" type="ORF">FWILDA_LOCUS11774</name>
</gene>
<dbReference type="InterPro" id="IPR014721">
    <property type="entry name" value="Ribsml_uS5_D2-typ_fold_subgr"/>
</dbReference>
<reference evidence="7" key="1">
    <citation type="submission" date="2022-08" db="EMBL/GenBank/DDBJ databases">
        <authorList>
            <person name="Kallberg Y."/>
            <person name="Tangrot J."/>
            <person name="Rosling A."/>
        </authorList>
    </citation>
    <scope>NUCLEOTIDE SEQUENCE</scope>
    <source>
        <strain evidence="7">Wild A</strain>
    </source>
</reference>
<sequence length="140" mass="16013">MNKENNYYLGIGRRKTASATVYLKPQGTGQIKISKRGQKKEKDLEQYFTNALLNKKEILKPLELLSKQNDYDLKIRIEGGGMTGQLEAIRLAIAKALLEVSPEYRTTLKGFGLLSRDPRRVERKKIGLKKARKATQYSKR</sequence>
<proteinExistence type="inferred from homology"/>
<dbReference type="HAMAP" id="MF_00532_B">
    <property type="entry name" value="Ribosomal_uS9_B"/>
    <property type="match status" value="1"/>
</dbReference>
<dbReference type="Proteomes" id="UP001153678">
    <property type="component" value="Unassembled WGS sequence"/>
</dbReference>
<dbReference type="FunFam" id="3.30.230.10:FF:000001">
    <property type="entry name" value="30S ribosomal protein S9"/>
    <property type="match status" value="1"/>
</dbReference>
<dbReference type="Pfam" id="PF00380">
    <property type="entry name" value="Ribosomal_S9"/>
    <property type="match status" value="1"/>
</dbReference>
<evidence type="ECO:0000313" key="7">
    <source>
        <dbReference type="EMBL" id="CAI2184832.1"/>
    </source>
</evidence>
<evidence type="ECO:0000256" key="2">
    <source>
        <dbReference type="ARBA" id="ARBA00022980"/>
    </source>
</evidence>
<dbReference type="SUPFAM" id="SSF54211">
    <property type="entry name" value="Ribosomal protein S5 domain 2-like"/>
    <property type="match status" value="1"/>
</dbReference>
<dbReference type="InterPro" id="IPR000754">
    <property type="entry name" value="Ribosomal_uS9"/>
</dbReference>
<keyword evidence="3 6" id="KW-0687">Ribonucleoprotein</keyword>
<dbReference type="AlphaFoldDB" id="A0A9W4SXD2"/>
<dbReference type="InterPro" id="IPR023035">
    <property type="entry name" value="Ribosomal_uS9_bac/plastid"/>
</dbReference>
<dbReference type="Gene3D" id="3.30.230.10">
    <property type="match status" value="1"/>
</dbReference>
<keyword evidence="8" id="KW-1185">Reference proteome</keyword>
<dbReference type="EMBL" id="CAMKVN010003480">
    <property type="protein sequence ID" value="CAI2184832.1"/>
    <property type="molecule type" value="Genomic_DNA"/>
</dbReference>
<dbReference type="GO" id="GO:0003735">
    <property type="term" value="F:structural constituent of ribosome"/>
    <property type="evidence" value="ECO:0007669"/>
    <property type="project" value="InterPro"/>
</dbReference>
<dbReference type="PANTHER" id="PTHR21569">
    <property type="entry name" value="RIBOSOMAL PROTEIN S9"/>
    <property type="match status" value="1"/>
</dbReference>
<dbReference type="PANTHER" id="PTHR21569:SF1">
    <property type="entry name" value="SMALL RIBOSOMAL SUBUNIT PROTEIN US9M"/>
    <property type="match status" value="1"/>
</dbReference>
<dbReference type="GO" id="GO:0005737">
    <property type="term" value="C:cytoplasm"/>
    <property type="evidence" value="ECO:0007669"/>
    <property type="project" value="UniProtKB-ARBA"/>
</dbReference>